<proteinExistence type="predicted"/>
<dbReference type="SUPFAM" id="SSF56601">
    <property type="entry name" value="beta-lactamase/transpeptidase-like"/>
    <property type="match status" value="1"/>
</dbReference>
<feature type="chain" id="PRO_5042034715" description="Beta-lactamase-related domain-containing protein" evidence="1">
    <location>
        <begin position="24"/>
        <end position="483"/>
    </location>
</feature>
<reference evidence="3" key="1">
    <citation type="submission" date="2023-08" db="EMBL/GenBank/DDBJ databases">
        <authorList>
            <person name="Audoor S."/>
            <person name="Bilcke G."/>
        </authorList>
    </citation>
    <scope>NUCLEOTIDE SEQUENCE</scope>
</reference>
<sequence length="483" mass="52732">MKLNLKSLVFFCLSASNLFRANADILDDAMLGQMDDEHVIGASVAYFNKEFMTEPIIRSYGKVSSTSGAKDVTNDTVFMIASVSKVFAGAAVLKLVSQNVIALDDDICNVLPGDYDPSACRNPKHVNTPVTWRMLVTHQSSLREEIPDINGMSPNYGPTGAYYGAAVGNPTCPLSDVVGFYRDIMINKETETTVGAGFEVGFNWFDAVNGTVWEDFAPGTQTLYSNFAIGYIAALVEHATGKTFPAYCKENIFDPLGMTNTAWFREDLPSGVQETMPIDYLGKGQNIFLEDNSTLPPGDQFEDLEHYCFIDYASGSLRTTAKDLSLYLDSMLNYGAPTLWTEEQGLSGVSCAEKDVAFNDCEFGIAWELLKKLFSDPWLAEPASRFSWENAVAHAGFEAGSQTQVILFPESGIYALVLTNTNGNDDDAAQDIMVDLLNTAMDLVNPPQSTTSAGNRGTGRPNGAFMFILFCMTVVPFFDSASK</sequence>
<dbReference type="PANTHER" id="PTHR43283">
    <property type="entry name" value="BETA-LACTAMASE-RELATED"/>
    <property type="match status" value="1"/>
</dbReference>
<feature type="domain" description="Beta-lactamase-related" evidence="2">
    <location>
        <begin position="28"/>
        <end position="435"/>
    </location>
</feature>
<dbReference type="InterPro" id="IPR023650">
    <property type="entry name" value="Beta-lactam_class-A_AS"/>
</dbReference>
<dbReference type="InterPro" id="IPR001466">
    <property type="entry name" value="Beta-lactam-related"/>
</dbReference>
<dbReference type="InterPro" id="IPR050789">
    <property type="entry name" value="Diverse_Enzym_Activities"/>
</dbReference>
<keyword evidence="4" id="KW-1185">Reference proteome</keyword>
<dbReference type="Gene3D" id="3.40.710.10">
    <property type="entry name" value="DD-peptidase/beta-lactamase superfamily"/>
    <property type="match status" value="1"/>
</dbReference>
<comment type="caution">
    <text evidence="3">The sequence shown here is derived from an EMBL/GenBank/DDBJ whole genome shotgun (WGS) entry which is preliminary data.</text>
</comment>
<evidence type="ECO:0000256" key="1">
    <source>
        <dbReference type="SAM" id="SignalP"/>
    </source>
</evidence>
<dbReference type="InterPro" id="IPR012338">
    <property type="entry name" value="Beta-lactam/transpept-like"/>
</dbReference>
<organism evidence="3 4">
    <name type="scientific">Cylindrotheca closterium</name>
    <dbReference type="NCBI Taxonomy" id="2856"/>
    <lineage>
        <taxon>Eukaryota</taxon>
        <taxon>Sar</taxon>
        <taxon>Stramenopiles</taxon>
        <taxon>Ochrophyta</taxon>
        <taxon>Bacillariophyta</taxon>
        <taxon>Bacillariophyceae</taxon>
        <taxon>Bacillariophycidae</taxon>
        <taxon>Bacillariales</taxon>
        <taxon>Bacillariaceae</taxon>
        <taxon>Cylindrotheca</taxon>
    </lineage>
</organism>
<accession>A0AAD2JHJ8</accession>
<protein>
    <recommendedName>
        <fullName evidence="2">Beta-lactamase-related domain-containing protein</fullName>
    </recommendedName>
</protein>
<dbReference type="Proteomes" id="UP001295423">
    <property type="component" value="Unassembled WGS sequence"/>
</dbReference>
<gene>
    <name evidence="3" type="ORF">CYCCA115_LOCUS13044</name>
</gene>
<keyword evidence="1" id="KW-0732">Signal</keyword>
<evidence type="ECO:0000313" key="3">
    <source>
        <dbReference type="EMBL" id="CAJ1951380.1"/>
    </source>
</evidence>
<name>A0AAD2JHJ8_9STRA</name>
<dbReference type="PROSITE" id="PS00146">
    <property type="entry name" value="BETA_LACTAMASE_A"/>
    <property type="match status" value="1"/>
</dbReference>
<dbReference type="Pfam" id="PF00144">
    <property type="entry name" value="Beta-lactamase"/>
    <property type="match status" value="1"/>
</dbReference>
<dbReference type="EMBL" id="CAKOGP040001781">
    <property type="protein sequence ID" value="CAJ1951380.1"/>
    <property type="molecule type" value="Genomic_DNA"/>
</dbReference>
<evidence type="ECO:0000259" key="2">
    <source>
        <dbReference type="Pfam" id="PF00144"/>
    </source>
</evidence>
<dbReference type="AlphaFoldDB" id="A0AAD2JHJ8"/>
<evidence type="ECO:0000313" key="4">
    <source>
        <dbReference type="Proteomes" id="UP001295423"/>
    </source>
</evidence>
<feature type="signal peptide" evidence="1">
    <location>
        <begin position="1"/>
        <end position="23"/>
    </location>
</feature>